<evidence type="ECO:0000256" key="1">
    <source>
        <dbReference type="SAM" id="MobiDB-lite"/>
    </source>
</evidence>
<evidence type="ECO:0000313" key="2">
    <source>
        <dbReference type="EMBL" id="CEM17584.1"/>
    </source>
</evidence>
<name>A0A0G4FSF1_9ALVE</name>
<dbReference type="VEuPathDB" id="CryptoDB:Cvel_3693"/>
<protein>
    <submittedName>
        <fullName evidence="2">Uncharacterized protein</fullName>
    </submittedName>
</protein>
<organism evidence="2">
    <name type="scientific">Chromera velia CCMP2878</name>
    <dbReference type="NCBI Taxonomy" id="1169474"/>
    <lineage>
        <taxon>Eukaryota</taxon>
        <taxon>Sar</taxon>
        <taxon>Alveolata</taxon>
        <taxon>Colpodellida</taxon>
        <taxon>Chromeraceae</taxon>
        <taxon>Chromera</taxon>
    </lineage>
</organism>
<feature type="compositionally biased region" description="Low complexity" evidence="1">
    <location>
        <begin position="385"/>
        <end position="394"/>
    </location>
</feature>
<feature type="compositionally biased region" description="Basic and acidic residues" evidence="1">
    <location>
        <begin position="73"/>
        <end position="83"/>
    </location>
</feature>
<feature type="compositionally biased region" description="Polar residues" evidence="1">
    <location>
        <begin position="205"/>
        <end position="222"/>
    </location>
</feature>
<feature type="region of interest" description="Disordered" evidence="1">
    <location>
        <begin position="285"/>
        <end position="395"/>
    </location>
</feature>
<dbReference type="EMBL" id="CDMZ01000595">
    <property type="protein sequence ID" value="CEM17584.1"/>
    <property type="molecule type" value="Genomic_DNA"/>
</dbReference>
<dbReference type="AlphaFoldDB" id="A0A0G4FSF1"/>
<feature type="region of interest" description="Disordered" evidence="1">
    <location>
        <begin position="65"/>
        <end position="155"/>
    </location>
</feature>
<feature type="compositionally biased region" description="Basic and acidic residues" evidence="1">
    <location>
        <begin position="168"/>
        <end position="181"/>
    </location>
</feature>
<reference evidence="2" key="1">
    <citation type="submission" date="2014-11" db="EMBL/GenBank/DDBJ databases">
        <authorList>
            <person name="Otto D Thomas"/>
            <person name="Naeem Raeece"/>
        </authorList>
    </citation>
    <scope>NUCLEOTIDE SEQUENCE</scope>
</reference>
<gene>
    <name evidence="2" type="ORF">Cvel_3693</name>
</gene>
<accession>A0A0G4FSF1</accession>
<proteinExistence type="predicted"/>
<sequence>MEGLGRRTTSSKRQTVDHATLRLDLDRILSASPGQGAAGGKRFASFLEANLASVSASPAAHITFDSDGTAKGPIDEPPSHMDDIASPVNRGEAEGPLSGGNVEGGHASARSVRTDFRAAVRTIKTGGGQTPSRRSSRQSSRQSSRVFPGQLDSGGAHISINSALVEAAAEKQHMGSQDDSHLMPPGAHGASISARPHSSRRRATLTGSLRSSITMPSHTYSRQHGGASEAEPRSPCHWFITNYPPAPIEKGDPLPSPRHRVLMEAVERKSPRSAKRHIYMMGLLRDAQPGEAPNAKTTNETPAEKGAKGGEALRSQSPGGRPSKEKDRGGVRRGSSSSGGRGGEREKESSSSSSGNKKKNEGGRSADGQTGNADGVGGSHRESADASGHSHGASFQSGAFSSLAGFFHSTFSFGGKEGEGARAGAALANAAVAAEPTAAVGVETAAVSAEGVEVSGSGQEVVETGGAGGAAIDPSGTSPVSALFRKTASSEGVDLGITAASPAVEVILEVDEEDGTEGGKGNGEGGRSEEGEEGGFSVEKGRRRFASQRGGERS</sequence>
<feature type="region of interest" description="Disordered" evidence="1">
    <location>
        <begin position="508"/>
        <end position="554"/>
    </location>
</feature>
<feature type="region of interest" description="Disordered" evidence="1">
    <location>
        <begin position="167"/>
        <end position="235"/>
    </location>
</feature>